<dbReference type="GO" id="GO:0106292">
    <property type="term" value="F:superoxide-generating NADPH oxidase activity"/>
    <property type="evidence" value="ECO:0007669"/>
    <property type="project" value="UniProtKB-ARBA"/>
</dbReference>
<comment type="function">
    <text evidence="17">Catalyzes cyanide-resistant oxygen consumption. May increase respiration when the cytochrome respiratory pathway is restricted, or in response to low temperatures.</text>
</comment>
<dbReference type="AlphaFoldDB" id="A0A835YCT6"/>
<comment type="cofactor">
    <cofactor evidence="18">
        <name>Fe cation</name>
        <dbReference type="ChEBI" id="CHEBI:24875"/>
    </cofactor>
    <text evidence="18">Binds 2 iron ions per subunit.</text>
</comment>
<comment type="catalytic activity">
    <reaction evidence="1 18">
        <text>2 a ubiquinol + O2 = 2 a ubiquinone + 2 H2O</text>
        <dbReference type="Rhea" id="RHEA:30255"/>
        <dbReference type="Rhea" id="RHEA-COMP:9565"/>
        <dbReference type="Rhea" id="RHEA-COMP:9566"/>
        <dbReference type="ChEBI" id="CHEBI:15377"/>
        <dbReference type="ChEBI" id="CHEBI:15379"/>
        <dbReference type="ChEBI" id="CHEBI:16389"/>
        <dbReference type="ChEBI" id="CHEBI:17976"/>
        <dbReference type="EC" id="1.10.3.11"/>
    </reaction>
</comment>
<evidence type="ECO:0000256" key="14">
    <source>
        <dbReference type="ARBA" id="ARBA00023004"/>
    </source>
</evidence>
<evidence type="ECO:0000256" key="8">
    <source>
        <dbReference type="ARBA" id="ARBA00022723"/>
    </source>
</evidence>
<keyword evidence="10" id="KW-0809">Transit peptide</keyword>
<evidence type="ECO:0000256" key="12">
    <source>
        <dbReference type="ARBA" id="ARBA00022989"/>
    </source>
</evidence>
<gene>
    <name evidence="21" type="ORF">HYH03_002924</name>
</gene>
<evidence type="ECO:0000256" key="5">
    <source>
        <dbReference type="ARBA" id="ARBA00022448"/>
    </source>
</evidence>
<dbReference type="InterPro" id="IPR038659">
    <property type="entry name" value="AOX_sf"/>
</dbReference>
<comment type="similarity">
    <text evidence="3 18">Belongs to the alternative oxidase family.</text>
</comment>
<keyword evidence="9" id="KW-0999">Mitochondrion inner membrane</keyword>
<evidence type="ECO:0000256" key="13">
    <source>
        <dbReference type="ARBA" id="ARBA00023002"/>
    </source>
</evidence>
<dbReference type="EMBL" id="JAEHOE010000007">
    <property type="protein sequence ID" value="KAG2499349.1"/>
    <property type="molecule type" value="Genomic_DNA"/>
</dbReference>
<evidence type="ECO:0000256" key="9">
    <source>
        <dbReference type="ARBA" id="ARBA00022792"/>
    </source>
</evidence>
<keyword evidence="12 20" id="KW-1133">Transmembrane helix</keyword>
<dbReference type="GO" id="GO:0010230">
    <property type="term" value="P:alternative respiration"/>
    <property type="evidence" value="ECO:0007669"/>
    <property type="project" value="TreeGrafter"/>
</dbReference>
<organism evidence="21 22">
    <name type="scientific">Edaphochlamys debaryana</name>
    <dbReference type="NCBI Taxonomy" id="47281"/>
    <lineage>
        <taxon>Eukaryota</taxon>
        <taxon>Viridiplantae</taxon>
        <taxon>Chlorophyta</taxon>
        <taxon>core chlorophytes</taxon>
        <taxon>Chlorophyceae</taxon>
        <taxon>CS clade</taxon>
        <taxon>Chlamydomonadales</taxon>
        <taxon>Chlamydomonadales incertae sedis</taxon>
        <taxon>Edaphochlamys</taxon>
    </lineage>
</organism>
<sequence>MAIRPASAANEGSSTVPERPEPAVPEDTRSPARAHDAPLASCSGGGGAPSRQPPMLGRRQLAAGLLQVAVGGAAVASGAIGWPLAPAAPALAASAPPRPLPLPACSAPLDGEVAAAFTRSVVAAMTSLGVMEEVEFQEEVFKLRQREYRYYAEANGLPRVPDLSDGTGGLSNPAYFNFLQYTLWKVLYRHVTDPAQREAAARSAAGHLLGYLSALPRASGALAELVGDPARVAAPAPAAPLLPPREAVLRAVLPLLQTLQQAGYLCDYQVVLGEHPGTWPQDWMLSQPTILDDLAPDPSTTAPSTSSSLAPAPVSSGPASTSSSTPTSASTSTPRVPPGEFVFQLKLHRPADLRAGVALRSEEGAAWPHQVSACLGLLLQRLGYEYAGSFEAPVEAQQLLALASAPSTSAAATPGVGAASSSVGVIGGGGGGVEEGRGQALSDEFVYQDAWEGPKGWGSQLLLLLGDPLEQVGVDFAPSSLVQNWTLRTLATDAPASPHIPSPSAPAAKPGSPFAAGGVAPHPGLRKQPINPDAFESGIGSGPNYDNVYLEAISPTHLQPERVYQKVGFHSIQGVRWLFDKATGYGPDMTESKWLARMIFLETVAGVPGMVAGMLRHLRSLRTMQRDQGWIHTLLEEAENERMHLLTFFQLRQPGLLFRGAVIAAQAVFFNAYLLAYVLSPRTCHAFVGFLEEEAVKTYTHALEEIDAGRLWKDRPAPPIAVQYWGLKKDATMRDLILAVRADEACHAHVNHTLSKLRKDDVNPFAAGASQLP</sequence>
<keyword evidence="7 18" id="KW-0812">Transmembrane</keyword>
<dbReference type="Proteomes" id="UP000612055">
    <property type="component" value="Unassembled WGS sequence"/>
</dbReference>
<dbReference type="Gene3D" id="1.20.1260.140">
    <property type="entry name" value="Alternative oxidase"/>
    <property type="match status" value="1"/>
</dbReference>
<evidence type="ECO:0000256" key="10">
    <source>
        <dbReference type="ARBA" id="ARBA00022946"/>
    </source>
</evidence>
<dbReference type="GO" id="GO:0102721">
    <property type="term" value="F:ubiquinol:oxygen oxidoreductase activity"/>
    <property type="evidence" value="ECO:0007669"/>
    <property type="project" value="UniProtKB-EC"/>
</dbReference>
<dbReference type="OrthoDB" id="16906at2759"/>
<evidence type="ECO:0000256" key="19">
    <source>
        <dbReference type="SAM" id="MobiDB-lite"/>
    </source>
</evidence>
<dbReference type="GO" id="GO:0098803">
    <property type="term" value="C:respiratory chain complex"/>
    <property type="evidence" value="ECO:0007669"/>
    <property type="project" value="UniProtKB-UniRule"/>
</dbReference>
<comment type="subunit">
    <text evidence="4">Homodimer; disulfide-linked.</text>
</comment>
<evidence type="ECO:0000313" key="22">
    <source>
        <dbReference type="Proteomes" id="UP000612055"/>
    </source>
</evidence>
<dbReference type="Pfam" id="PF01786">
    <property type="entry name" value="AOX"/>
    <property type="match status" value="1"/>
</dbReference>
<feature type="region of interest" description="Disordered" evidence="19">
    <location>
        <begin position="1"/>
        <end position="55"/>
    </location>
</feature>
<keyword evidence="16 18" id="KW-0472">Membrane</keyword>
<evidence type="ECO:0000256" key="6">
    <source>
        <dbReference type="ARBA" id="ARBA00022660"/>
    </source>
</evidence>
<dbReference type="PANTHER" id="PTHR31803">
    <property type="entry name" value="ALTERNATIVE OXIDASE"/>
    <property type="match status" value="1"/>
</dbReference>
<feature type="transmembrane region" description="Helical" evidence="20">
    <location>
        <begin position="656"/>
        <end position="679"/>
    </location>
</feature>
<evidence type="ECO:0000256" key="17">
    <source>
        <dbReference type="ARBA" id="ARBA00025285"/>
    </source>
</evidence>
<dbReference type="GO" id="GO:0046872">
    <property type="term" value="F:metal ion binding"/>
    <property type="evidence" value="ECO:0007669"/>
    <property type="project" value="UniProtKB-UniRule"/>
</dbReference>
<keyword evidence="11 18" id="KW-0249">Electron transport</keyword>
<feature type="region of interest" description="Disordered" evidence="19">
    <location>
        <begin position="290"/>
        <end position="337"/>
    </location>
</feature>
<evidence type="ECO:0000313" key="21">
    <source>
        <dbReference type="EMBL" id="KAG2499349.1"/>
    </source>
</evidence>
<evidence type="ECO:0000256" key="3">
    <source>
        <dbReference type="ARBA" id="ARBA00008388"/>
    </source>
</evidence>
<evidence type="ECO:0000256" key="18">
    <source>
        <dbReference type="RuleBase" id="RU003779"/>
    </source>
</evidence>
<keyword evidence="15" id="KW-0496">Mitochondrion</keyword>
<reference evidence="21" key="1">
    <citation type="journal article" date="2020" name="bioRxiv">
        <title>Comparative genomics of Chlamydomonas.</title>
        <authorList>
            <person name="Craig R.J."/>
            <person name="Hasan A.R."/>
            <person name="Ness R.W."/>
            <person name="Keightley P.D."/>
        </authorList>
    </citation>
    <scope>NUCLEOTIDE SEQUENCE</scope>
    <source>
        <strain evidence="21">CCAP 11/70</strain>
    </source>
</reference>
<feature type="compositionally biased region" description="Low complexity" evidence="19">
    <location>
        <begin position="505"/>
        <end position="516"/>
    </location>
</feature>
<feature type="compositionally biased region" description="Low complexity" evidence="19">
    <location>
        <begin position="296"/>
        <end position="334"/>
    </location>
</feature>
<dbReference type="GO" id="GO:0005743">
    <property type="term" value="C:mitochondrial inner membrane"/>
    <property type="evidence" value="ECO:0007669"/>
    <property type="project" value="UniProtKB-SubCell"/>
</dbReference>
<comment type="caution">
    <text evidence="21">The sequence shown here is derived from an EMBL/GenBank/DDBJ whole genome shotgun (WGS) entry which is preliminary data.</text>
</comment>
<feature type="region of interest" description="Disordered" evidence="19">
    <location>
        <begin position="496"/>
        <end position="537"/>
    </location>
</feature>
<feature type="compositionally biased region" description="Basic and acidic residues" evidence="19">
    <location>
        <begin position="18"/>
        <end position="36"/>
    </location>
</feature>
<name>A0A835YCT6_9CHLO</name>
<comment type="subcellular location">
    <subcellularLocation>
        <location evidence="2">Mitochondrion inner membrane</location>
    </subcellularLocation>
</comment>
<dbReference type="EC" id="1.10.3.11" evidence="18"/>
<dbReference type="InterPro" id="IPR002680">
    <property type="entry name" value="AOX"/>
</dbReference>
<dbReference type="GO" id="GO:0009916">
    <property type="term" value="F:alternative oxidase activity"/>
    <property type="evidence" value="ECO:0007669"/>
    <property type="project" value="UniProtKB-UniRule"/>
</dbReference>
<evidence type="ECO:0000256" key="7">
    <source>
        <dbReference type="ARBA" id="ARBA00022692"/>
    </source>
</evidence>
<evidence type="ECO:0000256" key="1">
    <source>
        <dbReference type="ARBA" id="ARBA00001192"/>
    </source>
</evidence>
<evidence type="ECO:0000256" key="11">
    <source>
        <dbReference type="ARBA" id="ARBA00022982"/>
    </source>
</evidence>
<evidence type="ECO:0000256" key="20">
    <source>
        <dbReference type="SAM" id="Phobius"/>
    </source>
</evidence>
<evidence type="ECO:0000256" key="4">
    <source>
        <dbReference type="ARBA" id="ARBA00011748"/>
    </source>
</evidence>
<keyword evidence="5" id="KW-0813">Transport</keyword>
<keyword evidence="14 18" id="KW-0408">Iron</keyword>
<evidence type="ECO:0000256" key="15">
    <source>
        <dbReference type="ARBA" id="ARBA00023128"/>
    </source>
</evidence>
<accession>A0A835YCT6</accession>
<keyword evidence="8 18" id="KW-0479">Metal-binding</keyword>
<evidence type="ECO:0000256" key="16">
    <source>
        <dbReference type="ARBA" id="ARBA00023136"/>
    </source>
</evidence>
<keyword evidence="6 18" id="KW-0679">Respiratory chain</keyword>
<dbReference type="PANTHER" id="PTHR31803:SF3">
    <property type="entry name" value="ALTERNATIVE OXIDASE"/>
    <property type="match status" value="1"/>
</dbReference>
<dbReference type="CDD" id="cd01053">
    <property type="entry name" value="AOX"/>
    <property type="match status" value="1"/>
</dbReference>
<protein>
    <recommendedName>
        <fullName evidence="18">Ubiquinol oxidase</fullName>
        <ecNumber evidence="18">1.10.3.11</ecNumber>
    </recommendedName>
</protein>
<proteinExistence type="inferred from homology"/>
<dbReference type="FunFam" id="1.20.1260.140:FF:000002">
    <property type="entry name" value="Alternative oxidase"/>
    <property type="match status" value="1"/>
</dbReference>
<evidence type="ECO:0000256" key="2">
    <source>
        <dbReference type="ARBA" id="ARBA00004273"/>
    </source>
</evidence>
<keyword evidence="13 18" id="KW-0560">Oxidoreductase</keyword>
<keyword evidence="22" id="KW-1185">Reference proteome</keyword>